<proteinExistence type="predicted"/>
<protein>
    <submittedName>
        <fullName evidence="2">Uncharacterized protein</fullName>
    </submittedName>
</protein>
<sequence length="1117" mass="125847">MIKAMRLKHLIPLLFLLIGLYSCEDDSKIKAPDSNEVTGESTTIFLGSYPDYLEGKTLWVLLKNDGELIRQYKHILEKDTKINVPLEDEECLIYVFVPKDEKWLPWEKINSTLGYGSKGTFSTTAQERTITDWTNPNANYYNEVLSLTTPEIETINSFVKTDLLRFKLDFTSNISETVISTKVIIDGNTIEHSTFYNKGFATLLIPTENMDAGVDHKMMIEISNDKGYSKSIEEDLTFSLIELENTLSINLKNFPSEKSSYVLVETVDGKNYHKFIFKADANSTIKVPCDSKIITCSINVIENLEYTCNLSTEPIFTANGNNMSIDENYTIANWEDKNTSLVPRLYGSINEFENFNSLIKGDLLKLIPDYEANLDNSSIKNKVFFIDDETVEFYQPNAESNATFIETNKLKKGPHKLKLEITDNLGNKAIDEVTFNLKELEKTCTVSLNNFPVEKSKFVIVRTNENQIYTFKAEERSKIEIPCNSNLSEVSLYINENFDTNPEENSLNEVVYIAKGYNLNTTEEYTINNWEDLTTTVMKANDISVSGILTDYYVGDFISGQVTMNIPFGTEPKITFSINDKVIPTMADTINEILINTIDLNEGVSEFKVLVESIGTEPFEFKKKIRISTNGTPQRYSVENSHIKLTAPYNGTIVNGALESNFSINTDISLYNLKLYIGDTEIHTFNIPEPSNSFDLTPYNANLNYGWNTIRIVGETVDLKTYTYYSNIFVKYIFFNGLTGLTDHYAIGDIISGKINVEYPEEMIPTISYKIDGTTEQSKSEVDDEILFNTLSLKEGDYKLIVEIKGDNSEVIRDTAEFSINKNTPNPNTTQNTKINLTNPKNGTTINGDLDQDLIITASTSLKSLVVYNNGVELHEFSNLQSNNTFTLNPYKEDLKAGNNELKIIGIDWDDNTYTYLSNINIKYIYLNSVSGISDSYNIGEIISGKLNLSHPEDMNISIDFKVDGLAYTNRATSNNEFLFNTIEWEEGEHEISFKVVAKNNEIIADTISINIGDEAPSSTTNQSSEIEIKNPTNGTSFSKSSNIEVIIDSNVTLSTLVVKCQGVLIENIASPVSSNTINFKPSENDLKTGWSELEAMATDEEGHKHIFISNIKITEE</sequence>
<gene>
    <name evidence="2" type="ORF">DWB61_00945</name>
</gene>
<evidence type="ECO:0000256" key="1">
    <source>
        <dbReference type="SAM" id="MobiDB-lite"/>
    </source>
</evidence>
<reference evidence="2 3" key="1">
    <citation type="submission" date="2018-07" db="EMBL/GenBank/DDBJ databases">
        <title>Draft genome sequence of Ancylomarina sp. M1P.</title>
        <authorList>
            <person name="Yadav S."/>
            <person name="Villanueva L."/>
            <person name="Damste J.S.S."/>
        </authorList>
    </citation>
    <scope>NUCLEOTIDE SEQUENCE [LARGE SCALE GENOMIC DNA]</scope>
    <source>
        <strain evidence="2 3">M1P</strain>
    </source>
</reference>
<feature type="region of interest" description="Disordered" evidence="1">
    <location>
        <begin position="1015"/>
        <end position="1034"/>
    </location>
</feature>
<organism evidence="2 3">
    <name type="scientific">Ancylomarina euxinus</name>
    <dbReference type="NCBI Taxonomy" id="2283627"/>
    <lineage>
        <taxon>Bacteria</taxon>
        <taxon>Pseudomonadati</taxon>
        <taxon>Bacteroidota</taxon>
        <taxon>Bacteroidia</taxon>
        <taxon>Marinilabiliales</taxon>
        <taxon>Marinifilaceae</taxon>
        <taxon>Ancylomarina</taxon>
    </lineage>
</organism>
<evidence type="ECO:0000313" key="2">
    <source>
        <dbReference type="EMBL" id="RRG24615.1"/>
    </source>
</evidence>
<dbReference type="Proteomes" id="UP000285794">
    <property type="component" value="Unassembled WGS sequence"/>
</dbReference>
<comment type="caution">
    <text evidence="2">The sequence shown here is derived from an EMBL/GenBank/DDBJ whole genome shotgun (WGS) entry which is preliminary data.</text>
</comment>
<accession>A0A425Y7R8</accession>
<dbReference type="EMBL" id="QQWG01000001">
    <property type="protein sequence ID" value="RRG24615.1"/>
    <property type="molecule type" value="Genomic_DNA"/>
</dbReference>
<keyword evidence="3" id="KW-1185">Reference proteome</keyword>
<name>A0A425Y7R8_9BACT</name>
<feature type="compositionally biased region" description="Polar residues" evidence="1">
    <location>
        <begin position="1017"/>
        <end position="1034"/>
    </location>
</feature>
<dbReference type="AlphaFoldDB" id="A0A425Y7R8"/>
<dbReference type="PROSITE" id="PS51257">
    <property type="entry name" value="PROKAR_LIPOPROTEIN"/>
    <property type="match status" value="1"/>
</dbReference>
<evidence type="ECO:0000313" key="3">
    <source>
        <dbReference type="Proteomes" id="UP000285794"/>
    </source>
</evidence>